<feature type="region of interest" description="Disordered" evidence="1">
    <location>
        <begin position="287"/>
        <end position="309"/>
    </location>
</feature>
<dbReference type="Gene3D" id="2.40.128.630">
    <property type="match status" value="1"/>
</dbReference>
<feature type="region of interest" description="Disordered" evidence="1">
    <location>
        <begin position="1532"/>
        <end position="1571"/>
    </location>
</feature>
<feature type="domain" description="Pyrrolo-quinoline quinone repeat" evidence="2">
    <location>
        <begin position="614"/>
        <end position="739"/>
    </location>
</feature>
<evidence type="ECO:0000313" key="4">
    <source>
        <dbReference type="Proteomes" id="UP000316770"/>
    </source>
</evidence>
<name>A0A518IS63_9BACT</name>
<dbReference type="Gene3D" id="1.25.40.10">
    <property type="entry name" value="Tetratricopeptide repeat domain"/>
    <property type="match status" value="1"/>
</dbReference>
<dbReference type="Gene3D" id="2.130.10.10">
    <property type="entry name" value="YVTN repeat-like/Quinoprotein amine dehydrogenase"/>
    <property type="match status" value="2"/>
</dbReference>
<keyword evidence="4" id="KW-1185">Reference proteome</keyword>
<dbReference type="InterPro" id="IPR011990">
    <property type="entry name" value="TPR-like_helical_dom_sf"/>
</dbReference>
<sequence length="1571" mass="173460">MDCLNMPEAFQPRLALFAPVGFSAWQRLTTGVLIFATLAIASDAMGQFGVRDRRATDGGQFIEPDRSLRQEMSDAQEAIAEARYGDAIILLGELLARKTNSRLSEMQGQDFFLPNEQPALADNSLLREAEDLLSRLPSKGLEIYDLRYGSRAAAELKQAVAQQDWRGIAQVSREFLHTDAGQQATLLLGYRDLTQGKPLAAALTLDRLYRYERMRNKLGSSLIVTLAGSWYQAGQTDRAVDVLVSLGDLSTGRVELNGRDVDLPQSTADVKTLTTWLEKHFPLQTPHYDESPANQPLAGGDASRTGYRGSELPMRNERWMKQTTWSVRQQEFLQEFEAKQQAGGAFPIPSWQPIVVDDTVLAKTTEGMVAIDFETGKYVWEYPWFSDNLDGTAIPTDEIPDDDQRHRLLVQRVWNDLPFGRISSDGKRVYMLMDLGEVRPTTFNQFGGMGIQGIQKSAGGTNTLVALDIATQGKLVWTIGGEFSAEPQLDDTFFLGPPLPIDGLLYAIAEQKADIFLICLDPASGALQWRQHLVAVDAGSIEHDPIRRIGGAVPAYADGTLVCPTGHGAMVALDLATRTLRWGFRYPRTDMMNQMSRSFGGRGNTDSSSYLARWNDGTPVIYQGRVLFTPVEGDRLYALDLRSGKPAWSALPREDWQYLGGVSDGTAILVGNDTIRGIDVATGKRLWDYEAPLTQGESIVGRGAFGPEQFIFPTSGNRMVAIGTRDGRERNSQEVHYPLGNLVSVRGQLLSQSATHIAMARGRQTAAESVASALLADPNNIWATICKGELLLEEGKRDEALEWLRRVPREAPEYEEARVLTVEAMVGALRDNFAANIQLLDELDRVAELPQERAEVLRLKATGLLESGKFVAAAEALLELSAPQVNFMGVQTIDANQRIELADGRSANLDGWIAARVGELVQRADDDALAEINDLVAQRLQNLTSITGPRGQQLQRHFGYFEACDPVLLAVAQRFRKEGSFLAAERLLRGAIAAADTDSRRDRWLAALAGLYLNAQWESDALATFAKIKAPDAIELDDPWGSDQWKQLLRMTSDEEPTNLTLADWPKYAVAQPMEFPNEIGGGSELLELMQSDGLAFANWKILASESTDSLQMQTPQGTLGPMYHLESSNNNDRNGPEKVYIDHGMMIVVLPTAVIGIDLFQATQNPNDMEIWRRVWRSSNTNNHIQTRPAPNVWGQLERRHVNAQNQPVLRTSSIVDGRFMMLQPRSLAAVDVLTGKDLWRAAVNVDDGYVAVSDSIVSVVNPATREVFRFRASDGQPMKTESWVEPGEQVWASVESRLLTYTETPARGETPASLKLRLWDATTGEVAIESGALPAGTKGYVVENRYAVTLQPEGELNIWDLQTGEALESSSLPPGGPLLNVRAMLWEDRLIVLPNIELPDDQQMRYSRSGKDQQHVEVAGPAMAYDRQTGKPLWDAPFEMGAYGVSPGQPVGGPLLFLSRRQRPARSDDGIPDWSITLQAIDVRDGRLAHEATQLVARRIPMEVVTNVSINPTDWQYIVSIARNQLSIKLQDTPPPKPADGAIQPQPDPADGANAIKPKEPFGLFEPVE</sequence>
<reference evidence="3 4" key="1">
    <citation type="submission" date="2019-02" db="EMBL/GenBank/DDBJ databases">
        <title>Deep-cultivation of Planctomycetes and their phenomic and genomic characterization uncovers novel biology.</title>
        <authorList>
            <person name="Wiegand S."/>
            <person name="Jogler M."/>
            <person name="Boedeker C."/>
            <person name="Pinto D."/>
            <person name="Vollmers J."/>
            <person name="Rivas-Marin E."/>
            <person name="Kohn T."/>
            <person name="Peeters S.H."/>
            <person name="Heuer A."/>
            <person name="Rast P."/>
            <person name="Oberbeckmann S."/>
            <person name="Bunk B."/>
            <person name="Jeske O."/>
            <person name="Meyerdierks A."/>
            <person name="Storesund J.E."/>
            <person name="Kallscheuer N."/>
            <person name="Luecker S."/>
            <person name="Lage O.M."/>
            <person name="Pohl T."/>
            <person name="Merkel B.J."/>
            <person name="Hornburger P."/>
            <person name="Mueller R.-W."/>
            <person name="Bruemmer F."/>
            <person name="Labrenz M."/>
            <person name="Spormann A.M."/>
            <person name="Op den Camp H."/>
            <person name="Overmann J."/>
            <person name="Amann R."/>
            <person name="Jetten M.S.M."/>
            <person name="Mascher T."/>
            <person name="Medema M.H."/>
            <person name="Devos D.P."/>
            <person name="Kaster A.-K."/>
            <person name="Ovreas L."/>
            <person name="Rohde M."/>
            <person name="Galperin M.Y."/>
            <person name="Jogler C."/>
        </authorList>
    </citation>
    <scope>NUCLEOTIDE SEQUENCE [LARGE SCALE GENOMIC DNA]</scope>
    <source>
        <strain evidence="3 4">Mal33</strain>
    </source>
</reference>
<dbReference type="InterPro" id="IPR018391">
    <property type="entry name" value="PQQ_b-propeller_rpt"/>
</dbReference>
<dbReference type="SUPFAM" id="SSF48452">
    <property type="entry name" value="TPR-like"/>
    <property type="match status" value="1"/>
</dbReference>
<accession>A0A518IS63</accession>
<dbReference type="EMBL" id="CP036318">
    <property type="protein sequence ID" value="QDV55937.1"/>
    <property type="molecule type" value="Genomic_DNA"/>
</dbReference>
<dbReference type="PANTHER" id="PTHR34512:SF30">
    <property type="entry name" value="OUTER MEMBRANE PROTEIN ASSEMBLY FACTOR BAMB"/>
    <property type="match status" value="1"/>
</dbReference>
<evidence type="ECO:0000313" key="3">
    <source>
        <dbReference type="EMBL" id="QDV55937.1"/>
    </source>
</evidence>
<organism evidence="3 4">
    <name type="scientific">Rosistilla oblonga</name>
    <dbReference type="NCBI Taxonomy" id="2527990"/>
    <lineage>
        <taxon>Bacteria</taxon>
        <taxon>Pseudomonadati</taxon>
        <taxon>Planctomycetota</taxon>
        <taxon>Planctomycetia</taxon>
        <taxon>Pirellulales</taxon>
        <taxon>Pirellulaceae</taxon>
        <taxon>Rosistilla</taxon>
    </lineage>
</organism>
<dbReference type="SUPFAM" id="SSF50998">
    <property type="entry name" value="Quinoprotein alcohol dehydrogenase-like"/>
    <property type="match status" value="2"/>
</dbReference>
<dbReference type="Proteomes" id="UP000316770">
    <property type="component" value="Chromosome"/>
</dbReference>
<protein>
    <submittedName>
        <fullName evidence="3">Outer membrane biogenesis protein BamB</fullName>
    </submittedName>
</protein>
<dbReference type="SMART" id="SM00564">
    <property type="entry name" value="PQQ"/>
    <property type="match status" value="6"/>
</dbReference>
<evidence type="ECO:0000256" key="1">
    <source>
        <dbReference type="SAM" id="MobiDB-lite"/>
    </source>
</evidence>
<dbReference type="Pfam" id="PF13360">
    <property type="entry name" value="PQQ_2"/>
    <property type="match status" value="2"/>
</dbReference>
<feature type="domain" description="Pyrrolo-quinoline quinone repeat" evidence="2">
    <location>
        <begin position="518"/>
        <end position="585"/>
    </location>
</feature>
<dbReference type="InterPro" id="IPR002372">
    <property type="entry name" value="PQQ_rpt_dom"/>
</dbReference>
<evidence type="ECO:0000259" key="2">
    <source>
        <dbReference type="Pfam" id="PF13360"/>
    </source>
</evidence>
<gene>
    <name evidence="3" type="ORF">Mal33_19160</name>
</gene>
<dbReference type="InterPro" id="IPR011047">
    <property type="entry name" value="Quinoprotein_ADH-like_sf"/>
</dbReference>
<proteinExistence type="predicted"/>
<dbReference type="InterPro" id="IPR015943">
    <property type="entry name" value="WD40/YVTN_repeat-like_dom_sf"/>
</dbReference>
<dbReference type="PANTHER" id="PTHR34512">
    <property type="entry name" value="CELL SURFACE PROTEIN"/>
    <property type="match status" value="1"/>
</dbReference>